<evidence type="ECO:0000313" key="4">
    <source>
        <dbReference type="Proteomes" id="UP001626537"/>
    </source>
</evidence>
<accession>A0ABZ0I2C3</accession>
<proteinExistence type="predicted"/>
<evidence type="ECO:0000313" key="3">
    <source>
        <dbReference type="EMBL" id="WOJ92933.1"/>
    </source>
</evidence>
<keyword evidence="2" id="KW-0732">Signal</keyword>
<feature type="chain" id="PRO_5045230399" evidence="2">
    <location>
        <begin position="23"/>
        <end position="284"/>
    </location>
</feature>
<evidence type="ECO:0000256" key="2">
    <source>
        <dbReference type="SAM" id="SignalP"/>
    </source>
</evidence>
<evidence type="ECO:0000256" key="1">
    <source>
        <dbReference type="SAM" id="MobiDB-lite"/>
    </source>
</evidence>
<dbReference type="Proteomes" id="UP001626537">
    <property type="component" value="Chromosome"/>
</dbReference>
<sequence length="284" mass="29895">MRKKYCSLILLPWLLSAGNVAANEEMLFVPVDPCRVADTRKSSEGVIRQDTFRNFKISGSAADLANQGGEVSCEHPRQSSDLEPLAVAAYVISVRAPSSSGNGALSAYPSDQDAPPRGSGSILNFTEVANIGNTTIARVCSGNQCPDAGTLAVLSRNSDRDVVIDVQGYFYSALDRGSCSQTDLAGTWTTYVAETLTASAACTLEVSETGDVLSGSCDGSDGMQSITGGTLAISQECAVSGSYFVDQRESEIQSATLSSDRNLLTGILTETSGNLTRLFTATRR</sequence>
<feature type="signal peptide" evidence="2">
    <location>
        <begin position="1"/>
        <end position="22"/>
    </location>
</feature>
<organism evidence="3 4">
    <name type="scientific">Congregibacter variabilis</name>
    <dbReference type="NCBI Taxonomy" id="3081200"/>
    <lineage>
        <taxon>Bacteria</taxon>
        <taxon>Pseudomonadati</taxon>
        <taxon>Pseudomonadota</taxon>
        <taxon>Gammaproteobacteria</taxon>
        <taxon>Cellvibrionales</taxon>
        <taxon>Halieaceae</taxon>
        <taxon>Congregibacter</taxon>
    </lineage>
</organism>
<keyword evidence="4" id="KW-1185">Reference proteome</keyword>
<feature type="region of interest" description="Disordered" evidence="1">
    <location>
        <begin position="98"/>
        <end position="117"/>
    </location>
</feature>
<dbReference type="RefSeq" id="WP_407347591.1">
    <property type="nucleotide sequence ID" value="NZ_CP136864.1"/>
</dbReference>
<name>A0ABZ0I2C3_9GAMM</name>
<protein>
    <submittedName>
        <fullName evidence="3">Uncharacterized protein</fullName>
    </submittedName>
</protein>
<reference evidence="3 4" key="1">
    <citation type="submission" date="2023-10" db="EMBL/GenBank/DDBJ databases">
        <title>Two novel species belonging to the OM43/NOR5 clade.</title>
        <authorList>
            <person name="Park M."/>
        </authorList>
    </citation>
    <scope>NUCLEOTIDE SEQUENCE [LARGE SCALE GENOMIC DNA]</scope>
    <source>
        <strain evidence="3 4">IMCC43200</strain>
    </source>
</reference>
<dbReference type="EMBL" id="CP136864">
    <property type="protein sequence ID" value="WOJ92933.1"/>
    <property type="molecule type" value="Genomic_DNA"/>
</dbReference>
<gene>
    <name evidence="3" type="ORF">R0135_14220</name>
</gene>